<evidence type="ECO:0000313" key="4">
    <source>
        <dbReference type="EMBL" id="TDW99910.1"/>
    </source>
</evidence>
<dbReference type="Pfam" id="PF01965">
    <property type="entry name" value="DJ-1_PfpI"/>
    <property type="match status" value="1"/>
</dbReference>
<evidence type="ECO:0000259" key="2">
    <source>
        <dbReference type="Pfam" id="PF01965"/>
    </source>
</evidence>
<comment type="caution">
    <text evidence="4">The sequence shown here is derived from an EMBL/GenBank/DDBJ whole genome shotgun (WGS) entry which is preliminary data.</text>
</comment>
<dbReference type="AlphaFoldDB" id="A0A4R8DRZ5"/>
<keyword evidence="5" id="KW-1185">Reference proteome</keyword>
<evidence type="ECO:0000256" key="1">
    <source>
        <dbReference type="SAM" id="SignalP"/>
    </source>
</evidence>
<accession>A0A4R8DRZ5</accession>
<feature type="domain" description="Heavy metal binding" evidence="3">
    <location>
        <begin position="32"/>
        <end position="60"/>
    </location>
</feature>
<dbReference type="InterPro" id="IPR002818">
    <property type="entry name" value="DJ-1/PfpI"/>
</dbReference>
<dbReference type="InterPro" id="IPR052158">
    <property type="entry name" value="INH-QAR"/>
</dbReference>
<evidence type="ECO:0000259" key="3">
    <source>
        <dbReference type="Pfam" id="PF19335"/>
    </source>
</evidence>
<name>A0A4R8DRZ5_9BACT</name>
<dbReference type="OrthoDB" id="9803764at2"/>
<feature type="signal peptide" evidence="1">
    <location>
        <begin position="1"/>
        <end position="23"/>
    </location>
</feature>
<dbReference type="InterPro" id="IPR029062">
    <property type="entry name" value="Class_I_gatase-like"/>
</dbReference>
<keyword evidence="1" id="KW-0732">Signal</keyword>
<dbReference type="InterPro" id="IPR045800">
    <property type="entry name" value="HMBD"/>
</dbReference>
<dbReference type="SUPFAM" id="SSF52317">
    <property type="entry name" value="Class I glutamine amidotransferase-like"/>
    <property type="match status" value="1"/>
</dbReference>
<dbReference type="Pfam" id="PF19335">
    <property type="entry name" value="HMBD"/>
    <property type="match status" value="1"/>
</dbReference>
<organism evidence="4 5">
    <name type="scientific">Dinghuibacter silviterrae</name>
    <dbReference type="NCBI Taxonomy" id="1539049"/>
    <lineage>
        <taxon>Bacteria</taxon>
        <taxon>Pseudomonadati</taxon>
        <taxon>Bacteroidota</taxon>
        <taxon>Chitinophagia</taxon>
        <taxon>Chitinophagales</taxon>
        <taxon>Chitinophagaceae</taxon>
        <taxon>Dinghuibacter</taxon>
    </lineage>
</organism>
<dbReference type="PANTHER" id="PTHR43130">
    <property type="entry name" value="ARAC-FAMILY TRANSCRIPTIONAL REGULATOR"/>
    <property type="match status" value="1"/>
</dbReference>
<dbReference type="Proteomes" id="UP000294498">
    <property type="component" value="Unassembled WGS sequence"/>
</dbReference>
<reference evidence="4 5" key="1">
    <citation type="submission" date="2019-03" db="EMBL/GenBank/DDBJ databases">
        <title>Genomic Encyclopedia of Type Strains, Phase IV (KMG-IV): sequencing the most valuable type-strain genomes for metagenomic binning, comparative biology and taxonomic classification.</title>
        <authorList>
            <person name="Goeker M."/>
        </authorList>
    </citation>
    <scope>NUCLEOTIDE SEQUENCE [LARGE SCALE GENOMIC DNA]</scope>
    <source>
        <strain evidence="4 5">DSM 100059</strain>
    </source>
</reference>
<feature type="domain" description="DJ-1/PfpI" evidence="2">
    <location>
        <begin position="77"/>
        <end position="237"/>
    </location>
</feature>
<protein>
    <submittedName>
        <fullName evidence="4">DJ-1/PfpI family protein</fullName>
    </submittedName>
</protein>
<feature type="chain" id="PRO_5020971640" evidence="1">
    <location>
        <begin position="24"/>
        <end position="271"/>
    </location>
</feature>
<sequence>MKTLWSIALFLAPLLTGAIKAHAQTDTTTMAYYCPFCGNDCDKIAYTQPGKCPHCGMDLVLESRASHEKKDTVQRLKVLFYLQDGVEVLDFAGPMEVFSYAGFDVKVVSRTKDPIVSQGILKIIPDYSIDDAPAADILAFFGGNAGAAASDSLVIRWLQGMTTPDYYFSVCTGAFIMGKAGLLDNLMVTTFHESLDHLQQAVPSAKVLRGVRFVDNGRVITTAGISAGIDGALHLVEKIRGRDAAEQVAAYMEYDKWVPNQGLVVNSSGAK</sequence>
<dbReference type="CDD" id="cd03139">
    <property type="entry name" value="GATase1_PfpI_2"/>
    <property type="match status" value="1"/>
</dbReference>
<dbReference type="GO" id="GO:0006355">
    <property type="term" value="P:regulation of DNA-templated transcription"/>
    <property type="evidence" value="ECO:0007669"/>
    <property type="project" value="TreeGrafter"/>
</dbReference>
<proteinExistence type="predicted"/>
<dbReference type="EMBL" id="SODV01000001">
    <property type="protein sequence ID" value="TDW99910.1"/>
    <property type="molecule type" value="Genomic_DNA"/>
</dbReference>
<dbReference type="Gene3D" id="3.40.50.880">
    <property type="match status" value="1"/>
</dbReference>
<gene>
    <name evidence="4" type="ORF">EDB95_0926</name>
</gene>
<dbReference type="RefSeq" id="WP_133991016.1">
    <property type="nucleotide sequence ID" value="NZ_SODV01000001.1"/>
</dbReference>
<evidence type="ECO:0000313" key="5">
    <source>
        <dbReference type="Proteomes" id="UP000294498"/>
    </source>
</evidence>
<dbReference type="GO" id="GO:0046872">
    <property type="term" value="F:metal ion binding"/>
    <property type="evidence" value="ECO:0007669"/>
    <property type="project" value="InterPro"/>
</dbReference>
<dbReference type="PANTHER" id="PTHR43130:SF14">
    <property type="entry name" value="DJ-1_PFPI DOMAIN-CONTAINING PROTEIN"/>
    <property type="match status" value="1"/>
</dbReference>